<name>A0ACC0C3Z0_CATRO</name>
<organism evidence="1 2">
    <name type="scientific">Catharanthus roseus</name>
    <name type="common">Madagascar periwinkle</name>
    <name type="synonym">Vinca rosea</name>
    <dbReference type="NCBI Taxonomy" id="4058"/>
    <lineage>
        <taxon>Eukaryota</taxon>
        <taxon>Viridiplantae</taxon>
        <taxon>Streptophyta</taxon>
        <taxon>Embryophyta</taxon>
        <taxon>Tracheophyta</taxon>
        <taxon>Spermatophyta</taxon>
        <taxon>Magnoliopsida</taxon>
        <taxon>eudicotyledons</taxon>
        <taxon>Gunneridae</taxon>
        <taxon>Pentapetalae</taxon>
        <taxon>asterids</taxon>
        <taxon>lamiids</taxon>
        <taxon>Gentianales</taxon>
        <taxon>Apocynaceae</taxon>
        <taxon>Rauvolfioideae</taxon>
        <taxon>Vinceae</taxon>
        <taxon>Catharanthinae</taxon>
        <taxon>Catharanthus</taxon>
    </lineage>
</organism>
<comment type="caution">
    <text evidence="1">The sequence shown here is derived from an EMBL/GenBank/DDBJ whole genome shotgun (WGS) entry which is preliminary data.</text>
</comment>
<sequence>MVCDMEGTRPLSSMSSEPVFDKNSRIWAEVIKKLRGVLGDDLKLQESKMYDSIDDSGIQNPRRNFRKKRSPRYDPLLVDSADDDDGPSTSEEISAAISLQLLRKDHMSFTPPQISWKEKNLVSAFPQNFTQDFSRKSIKKPIGTEDSKICSLSQRKRCRSEDIKGKTREVKKKVKRSLIPILENLSPELPMNFKSKIREITGTASEEVGLIFFCEKNLSWSDVNPAASRLLMPLKKLKNDFLTEEEKVILARKGSIEALLIQPSLDECKIKLKKWDMGGKSKGNFTENYVLVTTWNKVVEDNNMAQDMKVQLWSFRRGDELCFALVNRG</sequence>
<dbReference type="Proteomes" id="UP001060085">
    <property type="component" value="Linkage Group LG01"/>
</dbReference>
<keyword evidence="2" id="KW-1185">Reference proteome</keyword>
<reference evidence="2" key="1">
    <citation type="journal article" date="2023" name="Nat. Plants">
        <title>Single-cell RNA sequencing provides a high-resolution roadmap for understanding the multicellular compartmentation of specialized metabolism.</title>
        <authorList>
            <person name="Sun S."/>
            <person name="Shen X."/>
            <person name="Li Y."/>
            <person name="Li Y."/>
            <person name="Wang S."/>
            <person name="Li R."/>
            <person name="Zhang H."/>
            <person name="Shen G."/>
            <person name="Guo B."/>
            <person name="Wei J."/>
            <person name="Xu J."/>
            <person name="St-Pierre B."/>
            <person name="Chen S."/>
            <person name="Sun C."/>
        </authorList>
    </citation>
    <scope>NUCLEOTIDE SEQUENCE [LARGE SCALE GENOMIC DNA]</scope>
</reference>
<evidence type="ECO:0000313" key="1">
    <source>
        <dbReference type="EMBL" id="KAI5679483.1"/>
    </source>
</evidence>
<evidence type="ECO:0000313" key="2">
    <source>
        <dbReference type="Proteomes" id="UP001060085"/>
    </source>
</evidence>
<accession>A0ACC0C3Z0</accession>
<gene>
    <name evidence="1" type="ORF">M9H77_00710</name>
</gene>
<protein>
    <submittedName>
        <fullName evidence="1">Uncharacterized protein</fullName>
    </submittedName>
</protein>
<proteinExistence type="predicted"/>
<dbReference type="EMBL" id="CM044701">
    <property type="protein sequence ID" value="KAI5679483.1"/>
    <property type="molecule type" value="Genomic_DNA"/>
</dbReference>